<protein>
    <recommendedName>
        <fullName evidence="1">Double-GTPase 2 domain-containing protein</fullName>
    </recommendedName>
</protein>
<dbReference type="AlphaFoldDB" id="A0A7C4VR66"/>
<feature type="domain" description="Double-GTPase 2" evidence="1">
    <location>
        <begin position="14"/>
        <end position="208"/>
    </location>
</feature>
<comment type="caution">
    <text evidence="2">The sequence shown here is derived from an EMBL/GenBank/DDBJ whole genome shotgun (WGS) entry which is preliminary data.</text>
</comment>
<dbReference type="EMBL" id="DSUH01000303">
    <property type="protein sequence ID" value="HGU33791.1"/>
    <property type="molecule type" value="Genomic_DNA"/>
</dbReference>
<dbReference type="Gene3D" id="3.40.50.300">
    <property type="entry name" value="P-loop containing nucleotide triphosphate hydrolases"/>
    <property type="match status" value="1"/>
</dbReference>
<accession>A0A7C4VR66</accession>
<dbReference type="InterPro" id="IPR027417">
    <property type="entry name" value="P-loop_NTPase"/>
</dbReference>
<organism evidence="2">
    <name type="scientific">Desulfatirhabdium butyrativorans</name>
    <dbReference type="NCBI Taxonomy" id="340467"/>
    <lineage>
        <taxon>Bacteria</taxon>
        <taxon>Pseudomonadati</taxon>
        <taxon>Thermodesulfobacteriota</taxon>
        <taxon>Desulfobacteria</taxon>
        <taxon>Desulfobacterales</taxon>
        <taxon>Desulfatirhabdiaceae</taxon>
        <taxon>Desulfatirhabdium</taxon>
    </lineage>
</organism>
<evidence type="ECO:0000259" key="1">
    <source>
        <dbReference type="Pfam" id="PF19993"/>
    </source>
</evidence>
<name>A0A7C4VR66_9BACT</name>
<dbReference type="Pfam" id="PF19993">
    <property type="entry name" value="DO-GTPase2"/>
    <property type="match status" value="1"/>
</dbReference>
<proteinExistence type="predicted"/>
<dbReference type="InterPro" id="IPR045528">
    <property type="entry name" value="DO-GTPase2"/>
</dbReference>
<evidence type="ECO:0000313" key="2">
    <source>
        <dbReference type="EMBL" id="HGU33791.1"/>
    </source>
</evidence>
<reference evidence="2" key="1">
    <citation type="journal article" date="2020" name="mSystems">
        <title>Genome- and Community-Level Interaction Insights into Carbon Utilization and Element Cycling Functions of Hydrothermarchaeota in Hydrothermal Sediment.</title>
        <authorList>
            <person name="Zhou Z."/>
            <person name="Liu Y."/>
            <person name="Xu W."/>
            <person name="Pan J."/>
            <person name="Luo Z.H."/>
            <person name="Li M."/>
        </authorList>
    </citation>
    <scope>NUCLEOTIDE SEQUENCE [LARGE SCALE GENOMIC DNA]</scope>
    <source>
        <strain evidence="2">SpSt-477</strain>
    </source>
</reference>
<dbReference type="SUPFAM" id="SSF52540">
    <property type="entry name" value="P-loop containing nucleoside triphosphate hydrolases"/>
    <property type="match status" value="1"/>
</dbReference>
<gene>
    <name evidence="2" type="ORF">ENS29_13195</name>
</gene>
<sequence length="394" mass="45299">MGLFSKRSPFEQHVAVFGESGSGKTTLVSVFYGYQQAADFSKRSGYNLLASDTTQGQQLLKTYHRIEDNCLPPQTRYHQTVFTFQVRPNGLRKDAGRLVWHDYPGEWWSETRIGEEEHRKQEAFKSLLCSDTALFLVDGQRLKDNHEHYLPRLFKSFRDEISRQREFLIKGGTLLNTFPRVWIICLSKADLFPDKNVEWFRAEVMKKACEEVGALREEIRSMVTQPEFVSLGEDYLLVSSAKFDPETRRVLDPKNKIGIELIAPLILTTPLHYAKKWAGIEIGSKKTAAIFTEAFRGLTTNWLKWIPIVGRFFQLLDEELKGGVGKLRQIHERAVEKGNAVDAVLAAFAICLRKPGTEKIFLSPTEVSHFFEDRQSTCNDRHYKQAFEGIHNMM</sequence>